<dbReference type="InterPro" id="IPR007167">
    <property type="entry name" value="Fe-transptr_FeoA-like"/>
</dbReference>
<keyword evidence="5" id="KW-1185">Reference proteome</keyword>
<feature type="domain" description="Ferrous iron transporter FeoA-like" evidence="3">
    <location>
        <begin position="1"/>
        <end position="71"/>
    </location>
</feature>
<dbReference type="SUPFAM" id="SSF50037">
    <property type="entry name" value="C-terminal domain of transcriptional repressors"/>
    <property type="match status" value="1"/>
</dbReference>
<evidence type="ECO:0000259" key="3">
    <source>
        <dbReference type="SMART" id="SM00899"/>
    </source>
</evidence>
<reference evidence="4" key="2">
    <citation type="submission" date="2019-02" db="EMBL/GenBank/DDBJ databases">
        <authorList>
            <person name="Chen S.-C."/>
            <person name="Chien H.-H."/>
            <person name="Lai M.-C."/>
        </authorList>
    </citation>
    <scope>NUCLEOTIDE SEQUENCE</scope>
    <source>
        <strain evidence="4">N2F9704</strain>
    </source>
</reference>
<accession>A0A8A3S3F1</accession>
<proteinExistence type="predicted"/>
<sequence>MQLIELKSGDRARIIDIHGRDGLNQHLALRGVQIGRIVTMVSCTFGPVVLQSGGGEVVLGRRMASQIVVERLYDTEIIDPDEIWRDRGCHRTPWFPSRFKLPWHQKRKAPEDDHQATDQGAGGCPCRRGRGRHGP</sequence>
<dbReference type="AlphaFoldDB" id="A0A8A3S3F1"/>
<evidence type="ECO:0000256" key="2">
    <source>
        <dbReference type="SAM" id="MobiDB-lite"/>
    </source>
</evidence>
<dbReference type="EMBL" id="CP036172">
    <property type="protein sequence ID" value="QSZ66190.1"/>
    <property type="molecule type" value="Genomic_DNA"/>
</dbReference>
<keyword evidence="1" id="KW-0408">Iron</keyword>
<evidence type="ECO:0000313" key="4">
    <source>
        <dbReference type="EMBL" id="QSZ66190.1"/>
    </source>
</evidence>
<dbReference type="Gene3D" id="2.30.30.90">
    <property type="match status" value="1"/>
</dbReference>
<dbReference type="PANTHER" id="PTHR43151">
    <property type="entry name" value="FEOA FAMILY PROTEIN"/>
    <property type="match status" value="1"/>
</dbReference>
<dbReference type="GO" id="GO:0046914">
    <property type="term" value="F:transition metal ion binding"/>
    <property type="evidence" value="ECO:0007669"/>
    <property type="project" value="InterPro"/>
</dbReference>
<evidence type="ECO:0000256" key="1">
    <source>
        <dbReference type="ARBA" id="ARBA00023004"/>
    </source>
</evidence>
<dbReference type="InterPro" id="IPR053184">
    <property type="entry name" value="FeoA-like"/>
</dbReference>
<feature type="region of interest" description="Disordered" evidence="2">
    <location>
        <begin position="105"/>
        <end position="135"/>
    </location>
</feature>
<dbReference type="InterPro" id="IPR038157">
    <property type="entry name" value="FeoA_core_dom"/>
</dbReference>
<dbReference type="Proteomes" id="UP001042704">
    <property type="component" value="Chromosome"/>
</dbReference>
<name>A0A8A3S3F1_9EURY</name>
<dbReference type="Pfam" id="PF04023">
    <property type="entry name" value="FeoA"/>
    <property type="match status" value="1"/>
</dbReference>
<dbReference type="KEGG" id="maqe:RJ40_01085"/>
<evidence type="ECO:0000313" key="5">
    <source>
        <dbReference type="Proteomes" id="UP001042704"/>
    </source>
</evidence>
<reference evidence="4" key="1">
    <citation type="journal article" date="2001" name="Int. J. Syst. Evol. Microbiol.">
        <title>Methanofollis aquaemaris sp. nov., a methanogen isolated from an aquaculture fish pond.</title>
        <authorList>
            <person name="Lai M.C."/>
            <person name="Chen S.C."/>
        </authorList>
    </citation>
    <scope>NUCLEOTIDE SEQUENCE</scope>
    <source>
        <strain evidence="4">N2F9704</strain>
    </source>
</reference>
<dbReference type="InterPro" id="IPR008988">
    <property type="entry name" value="Transcriptional_repressor_C"/>
</dbReference>
<dbReference type="PANTHER" id="PTHR43151:SF1">
    <property type="entry name" value="SSR2333 PROTEIN"/>
    <property type="match status" value="1"/>
</dbReference>
<gene>
    <name evidence="4" type="ORF">RJ40_01085</name>
</gene>
<protein>
    <submittedName>
        <fullName evidence="4">Ferrous iron transport protein A</fullName>
    </submittedName>
</protein>
<organism evidence="4 5">
    <name type="scientific">Methanofollis aquaemaris</name>
    <dbReference type="NCBI Taxonomy" id="126734"/>
    <lineage>
        <taxon>Archaea</taxon>
        <taxon>Methanobacteriati</taxon>
        <taxon>Methanobacteriota</taxon>
        <taxon>Stenosarchaea group</taxon>
        <taxon>Methanomicrobia</taxon>
        <taxon>Methanomicrobiales</taxon>
        <taxon>Methanomicrobiaceae</taxon>
        <taxon>Methanofollis</taxon>
    </lineage>
</organism>
<dbReference type="SMART" id="SM00899">
    <property type="entry name" value="FeoA"/>
    <property type="match status" value="1"/>
</dbReference>